<dbReference type="Proteomes" id="UP001597368">
    <property type="component" value="Unassembled WGS sequence"/>
</dbReference>
<feature type="compositionally biased region" description="Basic and acidic residues" evidence="7">
    <location>
        <begin position="152"/>
        <end position="174"/>
    </location>
</feature>
<evidence type="ECO:0000256" key="2">
    <source>
        <dbReference type="ARBA" id="ARBA00006679"/>
    </source>
</evidence>
<dbReference type="PANTHER" id="PTHR33452:SF1">
    <property type="entry name" value="INNER MEMBRANE PROTEIN YPHA-RELATED"/>
    <property type="match status" value="1"/>
</dbReference>
<proteinExistence type="inferred from homology"/>
<evidence type="ECO:0000313" key="9">
    <source>
        <dbReference type="EMBL" id="MFD1933590.1"/>
    </source>
</evidence>
<dbReference type="PANTHER" id="PTHR33452">
    <property type="entry name" value="OXIDOREDUCTASE CATD-RELATED"/>
    <property type="match status" value="1"/>
</dbReference>
<evidence type="ECO:0000256" key="4">
    <source>
        <dbReference type="ARBA" id="ARBA00022692"/>
    </source>
</evidence>
<dbReference type="RefSeq" id="WP_379573629.1">
    <property type="nucleotide sequence ID" value="NZ_JBHUFV010000033.1"/>
</dbReference>
<feature type="transmembrane region" description="Helical" evidence="8">
    <location>
        <begin position="65"/>
        <end position="88"/>
    </location>
</feature>
<keyword evidence="6 8" id="KW-0472">Membrane</keyword>
<evidence type="ECO:0000256" key="7">
    <source>
        <dbReference type="SAM" id="MobiDB-lite"/>
    </source>
</evidence>
<evidence type="ECO:0000256" key="5">
    <source>
        <dbReference type="ARBA" id="ARBA00022989"/>
    </source>
</evidence>
<evidence type="ECO:0000256" key="8">
    <source>
        <dbReference type="SAM" id="Phobius"/>
    </source>
</evidence>
<dbReference type="InterPro" id="IPR032808">
    <property type="entry name" value="DoxX"/>
</dbReference>
<dbReference type="EMBL" id="JBHUFV010000033">
    <property type="protein sequence ID" value="MFD1933590.1"/>
    <property type="molecule type" value="Genomic_DNA"/>
</dbReference>
<feature type="compositionally biased region" description="Low complexity" evidence="7">
    <location>
        <begin position="175"/>
        <end position="195"/>
    </location>
</feature>
<dbReference type="Pfam" id="PF07681">
    <property type="entry name" value="DoxX"/>
    <property type="match status" value="1"/>
</dbReference>
<keyword evidence="5 8" id="KW-1133">Transmembrane helix</keyword>
<gene>
    <name evidence="9" type="ORF">ACFSKW_19200</name>
</gene>
<keyword evidence="4 8" id="KW-0812">Transmembrane</keyword>
<keyword evidence="10" id="KW-1185">Reference proteome</keyword>
<organism evidence="9 10">
    <name type="scientific">Nonomuraea mangrovi</name>
    <dbReference type="NCBI Taxonomy" id="2316207"/>
    <lineage>
        <taxon>Bacteria</taxon>
        <taxon>Bacillati</taxon>
        <taxon>Actinomycetota</taxon>
        <taxon>Actinomycetes</taxon>
        <taxon>Streptosporangiales</taxon>
        <taxon>Streptosporangiaceae</taxon>
        <taxon>Nonomuraea</taxon>
    </lineage>
</organism>
<keyword evidence="3" id="KW-1003">Cell membrane</keyword>
<dbReference type="InterPro" id="IPR051907">
    <property type="entry name" value="DoxX-like_oxidoreductase"/>
</dbReference>
<reference evidence="10" key="1">
    <citation type="journal article" date="2019" name="Int. J. Syst. Evol. Microbiol.">
        <title>The Global Catalogue of Microorganisms (GCM) 10K type strain sequencing project: providing services to taxonomists for standard genome sequencing and annotation.</title>
        <authorList>
            <consortium name="The Broad Institute Genomics Platform"/>
            <consortium name="The Broad Institute Genome Sequencing Center for Infectious Disease"/>
            <person name="Wu L."/>
            <person name="Ma J."/>
        </authorList>
    </citation>
    <scope>NUCLEOTIDE SEQUENCE [LARGE SCALE GENOMIC DNA]</scope>
    <source>
        <strain evidence="10">ICMP 6774ER</strain>
    </source>
</reference>
<feature type="transmembrane region" description="Helical" evidence="8">
    <location>
        <begin position="100"/>
        <end position="121"/>
    </location>
</feature>
<comment type="similarity">
    <text evidence="2">Belongs to the DoxX family.</text>
</comment>
<sequence length="254" mass="26149">MRRTLHDLATLAARVGVGGLFFANGWHKLEVGLTATGAQFAAQGAPAPGAWAAVTMLTELIGGALLVAGLFTPVMGLVLFAETLAVFLVARPLNPIDTNLIVALGAASVLLAVTAAGRISVDHMVVIRRREAQAADEFASDNEADTVIAALRDPESFRDPESLRDPESFHEHGTGEPSPARPASRAPAAGAPPAADESDGGPGEDTAPHPRPRASAEETSEPPLPGDTLVAGRKATSTARGGRGRSRKPADPAE</sequence>
<accession>A0ABW4SVE8</accession>
<evidence type="ECO:0000256" key="1">
    <source>
        <dbReference type="ARBA" id="ARBA00004651"/>
    </source>
</evidence>
<evidence type="ECO:0000313" key="10">
    <source>
        <dbReference type="Proteomes" id="UP001597368"/>
    </source>
</evidence>
<evidence type="ECO:0000256" key="6">
    <source>
        <dbReference type="ARBA" id="ARBA00023136"/>
    </source>
</evidence>
<name>A0ABW4SVE8_9ACTN</name>
<comment type="caution">
    <text evidence="9">The sequence shown here is derived from an EMBL/GenBank/DDBJ whole genome shotgun (WGS) entry which is preliminary data.</text>
</comment>
<evidence type="ECO:0000256" key="3">
    <source>
        <dbReference type="ARBA" id="ARBA00022475"/>
    </source>
</evidence>
<comment type="subcellular location">
    <subcellularLocation>
        <location evidence="1">Cell membrane</location>
        <topology evidence="1">Multi-pass membrane protein</topology>
    </subcellularLocation>
</comment>
<feature type="region of interest" description="Disordered" evidence="7">
    <location>
        <begin position="151"/>
        <end position="254"/>
    </location>
</feature>
<protein>
    <submittedName>
        <fullName evidence="9">DoxX family protein</fullName>
    </submittedName>
</protein>